<gene>
    <name evidence="3" type="ORF">FAK_03260</name>
</gene>
<dbReference type="AlphaFoldDB" id="A0AAU9E8M0"/>
<dbReference type="KEGG" id="dmp:FAK_03260"/>
<accession>A0AAU9E8M0</accession>
<organism evidence="3 4">
    <name type="scientific">Desulfoferula mesophila</name>
    <dbReference type="NCBI Taxonomy" id="3058419"/>
    <lineage>
        <taxon>Bacteria</taxon>
        <taxon>Pseudomonadati</taxon>
        <taxon>Thermodesulfobacteriota</taxon>
        <taxon>Desulfarculia</taxon>
        <taxon>Desulfarculales</taxon>
        <taxon>Desulfarculaceae</taxon>
        <taxon>Desulfoferula</taxon>
    </lineage>
</organism>
<evidence type="ECO:0000256" key="1">
    <source>
        <dbReference type="SAM" id="SignalP"/>
    </source>
</evidence>
<feature type="domain" description="Ysc84 actin-binding" evidence="2">
    <location>
        <begin position="111"/>
        <end position="199"/>
    </location>
</feature>
<reference evidence="4" key="1">
    <citation type="journal article" date="2023" name="Arch. Microbiol.">
        <title>Desulfoferula mesophilus gen. nov. sp. nov., a mesophilic sulfate-reducing bacterium isolated from a brackish lake sediment.</title>
        <authorList>
            <person name="Watanabe T."/>
            <person name="Yabe T."/>
            <person name="Tsuji J.M."/>
            <person name="Fukui M."/>
        </authorList>
    </citation>
    <scope>NUCLEOTIDE SEQUENCE [LARGE SCALE GENOMIC DNA]</scope>
    <source>
        <strain evidence="4">12FAK</strain>
    </source>
</reference>
<evidence type="ECO:0000313" key="4">
    <source>
        <dbReference type="Proteomes" id="UP001366166"/>
    </source>
</evidence>
<keyword evidence="1" id="KW-0732">Signal</keyword>
<dbReference type="Proteomes" id="UP001366166">
    <property type="component" value="Chromosome"/>
</dbReference>
<keyword evidence="4" id="KW-1185">Reference proteome</keyword>
<dbReference type="InterPro" id="IPR007461">
    <property type="entry name" value="Ysc84_actin-binding"/>
</dbReference>
<dbReference type="EMBL" id="AP028679">
    <property type="protein sequence ID" value="BEQ13260.1"/>
    <property type="molecule type" value="Genomic_DNA"/>
</dbReference>
<feature type="chain" id="PRO_5043975654" description="Ysc84 actin-binding domain-containing protein" evidence="1">
    <location>
        <begin position="33"/>
        <end position="199"/>
    </location>
</feature>
<name>A0AAU9E8M0_9BACT</name>
<evidence type="ECO:0000313" key="3">
    <source>
        <dbReference type="EMBL" id="BEQ13260.1"/>
    </source>
</evidence>
<proteinExistence type="predicted"/>
<protein>
    <recommendedName>
        <fullName evidence="2">Ysc84 actin-binding domain-containing protein</fullName>
    </recommendedName>
</protein>
<sequence>METGVRKERFFKVGVVAALVLGLILAVGTAQAMTKKEADQTRAEIRKMAQETLSRLYKLRPSAKGAISSAAGYAVFSNFGTKIFFFGGGAGKGVAVDQKTKKETFMKMVEAQAGLGLGVKKYRVVIVFERQKDLNQFVNSGWEFGGQTSAAAKYGSDGGAFAGAISVSPGVWMYQLTDSGLALELTGKATKYYKDSDLN</sequence>
<feature type="signal peptide" evidence="1">
    <location>
        <begin position="1"/>
        <end position="32"/>
    </location>
</feature>
<evidence type="ECO:0000259" key="2">
    <source>
        <dbReference type="Pfam" id="PF04366"/>
    </source>
</evidence>
<dbReference type="Pfam" id="PF04366">
    <property type="entry name" value="Ysc84"/>
    <property type="match status" value="1"/>
</dbReference>